<dbReference type="STRING" id="420404.SAMN05421793_12541"/>
<gene>
    <name evidence="1" type="ORF">SAMN05421793_12541</name>
</gene>
<dbReference type="EMBL" id="FNWX01000025">
    <property type="protein sequence ID" value="SEH74773.1"/>
    <property type="molecule type" value="Genomic_DNA"/>
</dbReference>
<accession>A0A1H6KSC7</accession>
<sequence>MLLKFVEEKCFHIFVTDLQNDNEFYNHNNDFYNNYNS</sequence>
<evidence type="ECO:0000313" key="1">
    <source>
        <dbReference type="EMBL" id="SEH74773.1"/>
    </source>
</evidence>
<proteinExistence type="predicted"/>
<keyword evidence="2" id="KW-1185">Reference proteome</keyword>
<name>A0A1H6KSC7_9FLAO</name>
<evidence type="ECO:0000313" key="2">
    <source>
        <dbReference type="Proteomes" id="UP000198555"/>
    </source>
</evidence>
<reference evidence="2" key="1">
    <citation type="submission" date="2016-10" db="EMBL/GenBank/DDBJ databases">
        <authorList>
            <person name="Varghese N."/>
            <person name="Submissions S."/>
        </authorList>
    </citation>
    <scope>NUCLEOTIDE SEQUENCE [LARGE SCALE GENOMIC DNA]</scope>
    <source>
        <strain evidence="2">DSM 19326</strain>
    </source>
</reference>
<organism evidence="1 2">
    <name type="scientific">Epilithonimonas hominis</name>
    <dbReference type="NCBI Taxonomy" id="420404"/>
    <lineage>
        <taxon>Bacteria</taxon>
        <taxon>Pseudomonadati</taxon>
        <taxon>Bacteroidota</taxon>
        <taxon>Flavobacteriia</taxon>
        <taxon>Flavobacteriales</taxon>
        <taxon>Weeksellaceae</taxon>
        <taxon>Chryseobacterium group</taxon>
        <taxon>Epilithonimonas</taxon>
    </lineage>
</organism>
<protein>
    <submittedName>
        <fullName evidence="1">Uncharacterized protein</fullName>
    </submittedName>
</protein>
<dbReference type="AlphaFoldDB" id="A0A1H6KSC7"/>
<dbReference type="Proteomes" id="UP000198555">
    <property type="component" value="Unassembled WGS sequence"/>
</dbReference>